<dbReference type="PANTHER" id="PTHR45629:SF7">
    <property type="entry name" value="DNA EXCISION REPAIR PROTEIN ERCC-6-RELATED"/>
    <property type="match status" value="1"/>
</dbReference>
<dbReference type="InterPro" id="IPR027417">
    <property type="entry name" value="P-loop_NTPase"/>
</dbReference>
<evidence type="ECO:0000256" key="1">
    <source>
        <dbReference type="SAM" id="MobiDB-lite"/>
    </source>
</evidence>
<feature type="compositionally biased region" description="Basic and acidic residues" evidence="1">
    <location>
        <begin position="234"/>
        <end position="252"/>
    </location>
</feature>
<feature type="compositionally biased region" description="Basic residues" evidence="1">
    <location>
        <begin position="262"/>
        <end position="277"/>
    </location>
</feature>
<dbReference type="SUPFAM" id="SSF52540">
    <property type="entry name" value="P-loop containing nucleoside triphosphate hydrolases"/>
    <property type="match status" value="1"/>
</dbReference>
<feature type="region of interest" description="Disordered" evidence="1">
    <location>
        <begin position="137"/>
        <end position="277"/>
    </location>
</feature>
<evidence type="ECO:0000313" key="2">
    <source>
        <dbReference type="EMBL" id="CEK53564.1"/>
    </source>
</evidence>
<sequence>RAWRIGQTRQVTIYRLLTSGTIEEKIYHRQIFKQFLTNRVLKDPKQRRLFKSQDMMELFTLGSKDNEEGTETSALFAGTGSDVKMPKKLRKNIFDEILERKKKEKEDKDEEEEASFDLDNEELERMKEFARQLSRKMEVEKTLRTDSAEQTETEKADEKQAIINIENGKYDNDNESSEKINLKESFPKAKKTKKDKESSITQPSHLSNDKSTANTDIKTHNWKQNGKRWTIPTLKRERDSSGHEEQSKKDVWEDVYSIPSTSKHKPVTLRRKVALPE</sequence>
<dbReference type="GO" id="GO:0005634">
    <property type="term" value="C:nucleus"/>
    <property type="evidence" value="ECO:0007669"/>
    <property type="project" value="TreeGrafter"/>
</dbReference>
<accession>A0A0B6YBM7</accession>
<dbReference type="PANTHER" id="PTHR45629">
    <property type="entry name" value="SNF2/RAD54 FAMILY MEMBER"/>
    <property type="match status" value="1"/>
</dbReference>
<proteinExistence type="predicted"/>
<evidence type="ECO:0008006" key="3">
    <source>
        <dbReference type="Google" id="ProtNLM"/>
    </source>
</evidence>
<protein>
    <recommendedName>
        <fullName evidence="3">SNF2 N-terminal domain-containing protein</fullName>
    </recommendedName>
</protein>
<reference evidence="2" key="1">
    <citation type="submission" date="2014-12" db="EMBL/GenBank/DDBJ databases">
        <title>Insight into the proteome of Arion vulgaris.</title>
        <authorList>
            <person name="Aradska J."/>
            <person name="Bulat T."/>
            <person name="Smidak R."/>
            <person name="Sarate P."/>
            <person name="Gangsoo J."/>
            <person name="Sialana F."/>
            <person name="Bilban M."/>
            <person name="Lubec G."/>
        </authorList>
    </citation>
    <scope>NUCLEOTIDE SEQUENCE</scope>
    <source>
        <tissue evidence="2">Skin</tissue>
    </source>
</reference>
<name>A0A0B6YBM7_9EUPU</name>
<dbReference type="Gene3D" id="3.40.50.300">
    <property type="entry name" value="P-loop containing nucleotide triphosphate hydrolases"/>
    <property type="match status" value="1"/>
</dbReference>
<feature type="non-terminal residue" evidence="2">
    <location>
        <position position="1"/>
    </location>
</feature>
<feature type="compositionally biased region" description="Basic and acidic residues" evidence="1">
    <location>
        <begin position="168"/>
        <end position="187"/>
    </location>
</feature>
<gene>
    <name evidence="2" type="primary">ORF20719</name>
</gene>
<feature type="compositionally biased region" description="Basic and acidic residues" evidence="1">
    <location>
        <begin position="137"/>
        <end position="160"/>
    </location>
</feature>
<dbReference type="GO" id="GO:0006283">
    <property type="term" value="P:transcription-coupled nucleotide-excision repair"/>
    <property type="evidence" value="ECO:0007669"/>
    <property type="project" value="TreeGrafter"/>
</dbReference>
<feature type="non-terminal residue" evidence="2">
    <location>
        <position position="277"/>
    </location>
</feature>
<dbReference type="AlphaFoldDB" id="A0A0B6YBM7"/>
<dbReference type="EMBL" id="HACG01006699">
    <property type="protein sequence ID" value="CEK53564.1"/>
    <property type="molecule type" value="Transcribed_RNA"/>
</dbReference>
<dbReference type="InterPro" id="IPR050496">
    <property type="entry name" value="SNF2_RAD54_helicase_repair"/>
</dbReference>
<organism evidence="2">
    <name type="scientific">Arion vulgaris</name>
    <dbReference type="NCBI Taxonomy" id="1028688"/>
    <lineage>
        <taxon>Eukaryota</taxon>
        <taxon>Metazoa</taxon>
        <taxon>Spiralia</taxon>
        <taxon>Lophotrochozoa</taxon>
        <taxon>Mollusca</taxon>
        <taxon>Gastropoda</taxon>
        <taxon>Heterobranchia</taxon>
        <taxon>Euthyneura</taxon>
        <taxon>Panpulmonata</taxon>
        <taxon>Eupulmonata</taxon>
        <taxon>Stylommatophora</taxon>
        <taxon>Helicina</taxon>
        <taxon>Arionoidea</taxon>
        <taxon>Arionidae</taxon>
        <taxon>Arion</taxon>
    </lineage>
</organism>
<dbReference type="GO" id="GO:0008094">
    <property type="term" value="F:ATP-dependent activity, acting on DNA"/>
    <property type="evidence" value="ECO:0007669"/>
    <property type="project" value="TreeGrafter"/>
</dbReference>
<feature type="compositionally biased region" description="Polar residues" evidence="1">
    <location>
        <begin position="199"/>
        <end position="216"/>
    </location>
</feature>